<dbReference type="GO" id="GO:0005739">
    <property type="term" value="C:mitochondrion"/>
    <property type="evidence" value="ECO:0007669"/>
    <property type="project" value="TreeGrafter"/>
</dbReference>
<proteinExistence type="predicted"/>
<gene>
    <name evidence="1" type="ORF">DICVIV_00777</name>
</gene>
<dbReference type="InterPro" id="IPR019362">
    <property type="entry name" value="MMADHC"/>
</dbReference>
<organism evidence="1 2">
    <name type="scientific">Dictyocaulus viviparus</name>
    <name type="common">Bovine lungworm</name>
    <dbReference type="NCBI Taxonomy" id="29172"/>
    <lineage>
        <taxon>Eukaryota</taxon>
        <taxon>Metazoa</taxon>
        <taxon>Ecdysozoa</taxon>
        <taxon>Nematoda</taxon>
        <taxon>Chromadorea</taxon>
        <taxon>Rhabditida</taxon>
        <taxon>Rhabditina</taxon>
        <taxon>Rhabditomorpha</taxon>
        <taxon>Strongyloidea</taxon>
        <taxon>Metastrongylidae</taxon>
        <taxon>Dictyocaulus</taxon>
    </lineage>
</organism>
<dbReference type="Proteomes" id="UP000053766">
    <property type="component" value="Unassembled WGS sequence"/>
</dbReference>
<dbReference type="Pfam" id="PF10229">
    <property type="entry name" value="MMADHC"/>
    <property type="match status" value="1"/>
</dbReference>
<reference evidence="1 2" key="1">
    <citation type="submission" date="2013-11" db="EMBL/GenBank/DDBJ databases">
        <title>Draft genome of the bovine lungworm Dictyocaulus viviparus.</title>
        <authorList>
            <person name="Mitreva M."/>
        </authorList>
    </citation>
    <scope>NUCLEOTIDE SEQUENCE [LARGE SCALE GENOMIC DNA]</scope>
    <source>
        <strain evidence="1 2">HannoverDv2000</strain>
    </source>
</reference>
<accession>A0A0D8YA59</accession>
<evidence type="ECO:0000313" key="2">
    <source>
        <dbReference type="Proteomes" id="UP000053766"/>
    </source>
</evidence>
<dbReference type="PANTHER" id="PTHR13192:SF3">
    <property type="entry name" value="COBALAMIN TRAFFICKING PROTEIN CBLD"/>
    <property type="match status" value="1"/>
</dbReference>
<dbReference type="OrthoDB" id="10263782at2759"/>
<dbReference type="EMBL" id="KN716156">
    <property type="protein sequence ID" value="KJH53092.1"/>
    <property type="molecule type" value="Genomic_DNA"/>
</dbReference>
<name>A0A0D8YA59_DICVI</name>
<dbReference type="STRING" id="29172.A0A0D8YA59"/>
<evidence type="ECO:0000313" key="1">
    <source>
        <dbReference type="EMBL" id="KJH53092.1"/>
    </source>
</evidence>
<dbReference type="AlphaFoldDB" id="A0A0D8YA59"/>
<keyword evidence="2" id="KW-1185">Reference proteome</keyword>
<dbReference type="PANTHER" id="PTHR13192">
    <property type="entry name" value="MY011 PROTEIN"/>
    <property type="match status" value="1"/>
</dbReference>
<protein>
    <submittedName>
        <fullName evidence="1">Uncharacterized protein</fullName>
    </submittedName>
</protein>
<dbReference type="GO" id="GO:0009235">
    <property type="term" value="P:cobalamin metabolic process"/>
    <property type="evidence" value="ECO:0007669"/>
    <property type="project" value="InterPro"/>
</dbReference>
<sequence length="215" mass="24325">MKATRIGPHIRAFTNRVRHFSFQAQVINSSIVFVKDVQIRQNSLLGPTDKQFPLPGDVCPKILFEEQASLQQSLCASKQNTQSIEELLSSSQIAADPNYSARLQEAMCEKPDVNTGDWPVELSVQECPRLLKKEMKHLFPGMNFDNAAITVLNITQKTENDMKIWSEKMEQEREMLTASFISSALVICTTLRRSGYWADFIDPSSGRPYLGTYCN</sequence>
<reference evidence="2" key="2">
    <citation type="journal article" date="2016" name="Sci. Rep.">
        <title>Dictyocaulus viviparus genome, variome and transcriptome elucidate lungworm biology and support future intervention.</title>
        <authorList>
            <person name="McNulty S.N."/>
            <person name="Strube C."/>
            <person name="Rosa B.A."/>
            <person name="Martin J.C."/>
            <person name="Tyagi R."/>
            <person name="Choi Y.J."/>
            <person name="Wang Q."/>
            <person name="Hallsworth Pepin K."/>
            <person name="Zhang X."/>
            <person name="Ozersky P."/>
            <person name="Wilson R.K."/>
            <person name="Sternberg P.W."/>
            <person name="Gasser R.B."/>
            <person name="Mitreva M."/>
        </authorList>
    </citation>
    <scope>NUCLEOTIDE SEQUENCE [LARGE SCALE GENOMIC DNA]</scope>
    <source>
        <strain evidence="2">HannoverDv2000</strain>
    </source>
</reference>